<dbReference type="CDD" id="cd02968">
    <property type="entry name" value="SCO"/>
    <property type="match status" value="1"/>
</dbReference>
<gene>
    <name evidence="5" type="ORF">Enr8_22350</name>
</gene>
<dbReference type="Pfam" id="PF02630">
    <property type="entry name" value="SCO1-SenC"/>
    <property type="match status" value="1"/>
</dbReference>
<organism evidence="5 6">
    <name type="scientific">Blastopirellula retiformator</name>
    <dbReference type="NCBI Taxonomy" id="2527970"/>
    <lineage>
        <taxon>Bacteria</taxon>
        <taxon>Pseudomonadati</taxon>
        <taxon>Planctomycetota</taxon>
        <taxon>Planctomycetia</taxon>
        <taxon>Pirellulales</taxon>
        <taxon>Pirellulaceae</taxon>
        <taxon>Blastopirellula</taxon>
    </lineage>
</organism>
<keyword evidence="4" id="KW-1133">Transmembrane helix</keyword>
<dbReference type="GO" id="GO:0046872">
    <property type="term" value="F:metal ion binding"/>
    <property type="evidence" value="ECO:0007669"/>
    <property type="project" value="UniProtKB-KW"/>
</dbReference>
<keyword evidence="6" id="KW-1185">Reference proteome</keyword>
<evidence type="ECO:0008006" key="7">
    <source>
        <dbReference type="Google" id="ProtNLM"/>
    </source>
</evidence>
<evidence type="ECO:0000256" key="1">
    <source>
        <dbReference type="ARBA" id="ARBA00010996"/>
    </source>
</evidence>
<feature type="binding site" evidence="2">
    <location>
        <position position="178"/>
    </location>
    <ligand>
        <name>Cu cation</name>
        <dbReference type="ChEBI" id="CHEBI:23378"/>
    </ligand>
</feature>
<dbReference type="InterPro" id="IPR003782">
    <property type="entry name" value="SCO1/SenC"/>
</dbReference>
<feature type="transmembrane region" description="Helical" evidence="4">
    <location>
        <begin position="248"/>
        <end position="267"/>
    </location>
</feature>
<sequence>MSPIAKFTNAALLLIVLLGMVQPVRAVAPGEDPKELRGLEVVEHSNEKLPLDLTFQDDRGETVRLGDLFEGNKPVILSMNYSSCPMLCRVQLNALVVGLDQVLWTAGEEYQVISVSIDPTETPEKAAETKAKYLDLYGRPESADGWHFLVGSKENIQTLADAIGFPFRYVPERKEYAHPALLTLCTPDGRISRYMYGVDFPPQTLRLSLVEASEGKIGTTTDRFLLFCFHYDPTTGAYGPTAANIMKLGGAAMLVALLAYLVPYWAANYLRKRKQAAEASDPNLPVQENISVTTR</sequence>
<dbReference type="AlphaFoldDB" id="A0A5C5VA19"/>
<accession>A0A5C5VA19</accession>
<keyword evidence="4" id="KW-0812">Transmembrane</keyword>
<feature type="disulfide bond" description="Redox-active" evidence="3">
    <location>
        <begin position="84"/>
        <end position="88"/>
    </location>
</feature>
<dbReference type="PANTHER" id="PTHR12151:SF8">
    <property type="entry name" value="THIOREDOXIN DOMAIN-CONTAINING PROTEIN"/>
    <property type="match status" value="1"/>
</dbReference>
<comment type="similarity">
    <text evidence="1">Belongs to the SCO1/2 family.</text>
</comment>
<name>A0A5C5VA19_9BACT</name>
<dbReference type="Gene3D" id="3.40.30.10">
    <property type="entry name" value="Glutaredoxin"/>
    <property type="match status" value="1"/>
</dbReference>
<evidence type="ECO:0000256" key="3">
    <source>
        <dbReference type="PIRSR" id="PIRSR603782-2"/>
    </source>
</evidence>
<keyword evidence="2" id="KW-0479">Metal-binding</keyword>
<dbReference type="SUPFAM" id="SSF52833">
    <property type="entry name" value="Thioredoxin-like"/>
    <property type="match status" value="1"/>
</dbReference>
<keyword evidence="2" id="KW-0186">Copper</keyword>
<dbReference type="Proteomes" id="UP000318878">
    <property type="component" value="Unassembled WGS sequence"/>
</dbReference>
<feature type="binding site" evidence="2">
    <location>
        <position position="84"/>
    </location>
    <ligand>
        <name>Cu cation</name>
        <dbReference type="ChEBI" id="CHEBI:23378"/>
    </ligand>
</feature>
<dbReference type="EMBL" id="SJPF01000002">
    <property type="protein sequence ID" value="TWT34820.1"/>
    <property type="molecule type" value="Genomic_DNA"/>
</dbReference>
<protein>
    <recommendedName>
        <fullName evidence="7">Thioredoxin domain-containing protein</fullName>
    </recommendedName>
</protein>
<evidence type="ECO:0000313" key="6">
    <source>
        <dbReference type="Proteomes" id="UP000318878"/>
    </source>
</evidence>
<evidence type="ECO:0000313" key="5">
    <source>
        <dbReference type="EMBL" id="TWT34820.1"/>
    </source>
</evidence>
<comment type="caution">
    <text evidence="5">The sequence shown here is derived from an EMBL/GenBank/DDBJ whole genome shotgun (WGS) entry which is preliminary data.</text>
</comment>
<proteinExistence type="inferred from homology"/>
<evidence type="ECO:0000256" key="4">
    <source>
        <dbReference type="SAM" id="Phobius"/>
    </source>
</evidence>
<reference evidence="5 6" key="1">
    <citation type="submission" date="2019-02" db="EMBL/GenBank/DDBJ databases">
        <title>Deep-cultivation of Planctomycetes and their phenomic and genomic characterization uncovers novel biology.</title>
        <authorList>
            <person name="Wiegand S."/>
            <person name="Jogler M."/>
            <person name="Boedeker C."/>
            <person name="Pinto D."/>
            <person name="Vollmers J."/>
            <person name="Rivas-Marin E."/>
            <person name="Kohn T."/>
            <person name="Peeters S.H."/>
            <person name="Heuer A."/>
            <person name="Rast P."/>
            <person name="Oberbeckmann S."/>
            <person name="Bunk B."/>
            <person name="Jeske O."/>
            <person name="Meyerdierks A."/>
            <person name="Storesund J.E."/>
            <person name="Kallscheuer N."/>
            <person name="Luecker S."/>
            <person name="Lage O.M."/>
            <person name="Pohl T."/>
            <person name="Merkel B.J."/>
            <person name="Hornburger P."/>
            <person name="Mueller R.-W."/>
            <person name="Bruemmer F."/>
            <person name="Labrenz M."/>
            <person name="Spormann A.M."/>
            <person name="Op Den Camp H."/>
            <person name="Overmann J."/>
            <person name="Amann R."/>
            <person name="Jetten M.S.M."/>
            <person name="Mascher T."/>
            <person name="Medema M.H."/>
            <person name="Devos D.P."/>
            <person name="Kaster A.-K."/>
            <person name="Ovreas L."/>
            <person name="Rohde M."/>
            <person name="Galperin M.Y."/>
            <person name="Jogler C."/>
        </authorList>
    </citation>
    <scope>NUCLEOTIDE SEQUENCE [LARGE SCALE GENOMIC DNA]</scope>
    <source>
        <strain evidence="5 6">Enr8</strain>
    </source>
</reference>
<dbReference type="PANTHER" id="PTHR12151">
    <property type="entry name" value="ELECTRON TRANSPORT PROTIN SCO1/SENC FAMILY MEMBER"/>
    <property type="match status" value="1"/>
</dbReference>
<dbReference type="OrthoDB" id="9786756at2"/>
<dbReference type="RefSeq" id="WP_146431387.1">
    <property type="nucleotide sequence ID" value="NZ_SJPF01000002.1"/>
</dbReference>
<keyword evidence="3" id="KW-1015">Disulfide bond</keyword>
<dbReference type="InterPro" id="IPR036249">
    <property type="entry name" value="Thioredoxin-like_sf"/>
</dbReference>
<feature type="binding site" evidence="2">
    <location>
        <position position="88"/>
    </location>
    <ligand>
        <name>Cu cation</name>
        <dbReference type="ChEBI" id="CHEBI:23378"/>
    </ligand>
</feature>
<evidence type="ECO:0000256" key="2">
    <source>
        <dbReference type="PIRSR" id="PIRSR603782-1"/>
    </source>
</evidence>
<keyword evidence="4" id="KW-0472">Membrane</keyword>